<dbReference type="AlphaFoldDB" id="A0AAN1XYQ6"/>
<protein>
    <recommendedName>
        <fullName evidence="2">acetylglutamate kinase</fullName>
        <ecNumber evidence="2">2.7.2.8</ecNumber>
    </recommendedName>
</protein>
<proteinExistence type="predicted"/>
<dbReference type="SUPFAM" id="SSF53633">
    <property type="entry name" value="Carbamate kinase-like"/>
    <property type="match status" value="1"/>
</dbReference>
<dbReference type="GO" id="GO:0005524">
    <property type="term" value="F:ATP binding"/>
    <property type="evidence" value="ECO:0007669"/>
    <property type="project" value="UniProtKB-KW"/>
</dbReference>
<evidence type="ECO:0000313" key="6">
    <source>
        <dbReference type="EMBL" id="BDE07835.1"/>
    </source>
</evidence>
<dbReference type="PANTHER" id="PTHR23342:SF0">
    <property type="entry name" value="N-ACETYLGLUTAMATE SYNTHASE, MITOCHONDRIAL"/>
    <property type="match status" value="1"/>
</dbReference>
<dbReference type="EC" id="2.7.2.8" evidence="2"/>
<dbReference type="RefSeq" id="WP_317995398.1">
    <property type="nucleotide sequence ID" value="NZ_AP025523.1"/>
</dbReference>
<dbReference type="Pfam" id="PF00696">
    <property type="entry name" value="AA_kinase"/>
    <property type="match status" value="1"/>
</dbReference>
<evidence type="ECO:0000256" key="4">
    <source>
        <dbReference type="ARBA" id="ARBA00048141"/>
    </source>
</evidence>
<dbReference type="Gene3D" id="3.40.1160.10">
    <property type="entry name" value="Acetylglutamate kinase-like"/>
    <property type="match status" value="1"/>
</dbReference>
<comment type="catalytic activity">
    <reaction evidence="4">
        <text>N-acetyl-L-glutamate + ATP = N-acetyl-L-glutamyl 5-phosphate + ADP</text>
        <dbReference type="Rhea" id="RHEA:14629"/>
        <dbReference type="ChEBI" id="CHEBI:30616"/>
        <dbReference type="ChEBI" id="CHEBI:44337"/>
        <dbReference type="ChEBI" id="CHEBI:57936"/>
        <dbReference type="ChEBI" id="CHEBI:456216"/>
        <dbReference type="EC" id="2.7.2.8"/>
    </reaction>
</comment>
<dbReference type="GO" id="GO:0005737">
    <property type="term" value="C:cytoplasm"/>
    <property type="evidence" value="ECO:0007669"/>
    <property type="project" value="InterPro"/>
</dbReference>
<evidence type="ECO:0000256" key="3">
    <source>
        <dbReference type="ARBA" id="ARBA00022679"/>
    </source>
</evidence>
<dbReference type="Proteomes" id="UP001317532">
    <property type="component" value="Chromosome"/>
</dbReference>
<dbReference type="EMBL" id="AP025523">
    <property type="protein sequence ID" value="BDE07835.1"/>
    <property type="molecule type" value="Genomic_DNA"/>
</dbReference>
<dbReference type="InterPro" id="IPR036393">
    <property type="entry name" value="AceGlu_kinase-like_sf"/>
</dbReference>
<comment type="pathway">
    <text evidence="1">Amino-acid biosynthesis; L-arginine biosynthesis; N(2)-acetyl-L-ornithine from L-glutamate: step 2/4.</text>
</comment>
<keyword evidence="6" id="KW-0418">Kinase</keyword>
<evidence type="ECO:0000259" key="5">
    <source>
        <dbReference type="Pfam" id="PF00696"/>
    </source>
</evidence>
<reference evidence="6 7" key="1">
    <citation type="journal article" date="2022" name="ISME Commun">
        <title>Vulcanimicrobium alpinus gen. nov. sp. nov., the first cultivated representative of the candidate phylum 'Eremiobacterota', is a metabolically versatile aerobic anoxygenic phototroph.</title>
        <authorList>
            <person name="Yabe S."/>
            <person name="Muto K."/>
            <person name="Abe K."/>
            <person name="Yokota A."/>
            <person name="Staudigel H."/>
            <person name="Tebo B.M."/>
        </authorList>
    </citation>
    <scope>NUCLEOTIDE SEQUENCE [LARGE SCALE GENOMIC DNA]</scope>
    <source>
        <strain evidence="6 7">WC8-2</strain>
    </source>
</reference>
<name>A0AAN1XYQ6_UNVUL</name>
<dbReference type="GO" id="GO:0006526">
    <property type="term" value="P:L-arginine biosynthetic process"/>
    <property type="evidence" value="ECO:0007669"/>
    <property type="project" value="UniProtKB-KW"/>
</dbReference>
<feature type="domain" description="Aspartate/glutamate/uridylate kinase" evidence="5">
    <location>
        <begin position="45"/>
        <end position="183"/>
    </location>
</feature>
<keyword evidence="3" id="KW-0808">Transferase</keyword>
<sequence length="221" mass="22216">MDLHGRTMVIRVDEATLGAEGGTFFSDLVFLGNLGMRPVVVAPTADAARAVVRSMNRSGDAAVGLSGADAGMIPAAAGTIGAVQTKLLTTLLDAGYVPVIEPLAFGFTGTDVAVAADDVAQALASAVGAARAIFFNDRGGVIDAKTQLLVDQLTPAEALAVADDTTLGEDLRAAVRAAALGVRGGVGAAQICDGRVAHAAIVEFLTARHLGTQVAGTVYMG</sequence>
<keyword evidence="7" id="KW-1185">Reference proteome</keyword>
<organism evidence="6 7">
    <name type="scientific">Vulcanimicrobium alpinum</name>
    <dbReference type="NCBI Taxonomy" id="3016050"/>
    <lineage>
        <taxon>Bacteria</taxon>
        <taxon>Bacillati</taxon>
        <taxon>Vulcanimicrobiota</taxon>
        <taxon>Vulcanimicrobiia</taxon>
        <taxon>Vulcanimicrobiales</taxon>
        <taxon>Vulcanimicrobiaceae</taxon>
        <taxon>Vulcanimicrobium</taxon>
    </lineage>
</organism>
<evidence type="ECO:0000256" key="1">
    <source>
        <dbReference type="ARBA" id="ARBA00004828"/>
    </source>
</evidence>
<evidence type="ECO:0000313" key="7">
    <source>
        <dbReference type="Proteomes" id="UP001317532"/>
    </source>
</evidence>
<gene>
    <name evidence="6" type="primary">argB</name>
    <name evidence="6" type="ORF">WPS_31110</name>
</gene>
<dbReference type="InterPro" id="IPR001048">
    <property type="entry name" value="Asp/Glu/Uridylate_kinase"/>
</dbReference>
<dbReference type="KEGG" id="vab:WPS_31110"/>
<dbReference type="GO" id="GO:0003991">
    <property type="term" value="F:acetylglutamate kinase activity"/>
    <property type="evidence" value="ECO:0007669"/>
    <property type="project" value="UniProtKB-EC"/>
</dbReference>
<evidence type="ECO:0000256" key="2">
    <source>
        <dbReference type="ARBA" id="ARBA00013065"/>
    </source>
</evidence>
<dbReference type="PANTHER" id="PTHR23342">
    <property type="entry name" value="N-ACETYLGLUTAMATE SYNTHASE"/>
    <property type="match status" value="1"/>
</dbReference>
<accession>A0AAN1XYQ6</accession>